<feature type="domain" description="PBP" evidence="4">
    <location>
        <begin position="22"/>
        <end position="350"/>
    </location>
</feature>
<dbReference type="Pfam" id="PF12849">
    <property type="entry name" value="PBP_like_2"/>
    <property type="match status" value="1"/>
</dbReference>
<accession>A0A6J6B667</accession>
<dbReference type="InterPro" id="IPR005673">
    <property type="entry name" value="ABC_phos-bd_PstS"/>
</dbReference>
<dbReference type="GO" id="GO:0043190">
    <property type="term" value="C:ATP-binding cassette (ABC) transporter complex"/>
    <property type="evidence" value="ECO:0007669"/>
    <property type="project" value="InterPro"/>
</dbReference>
<sequence length="381" mass="39531">MKLSKSLKALSAAVAVAILAAPSAVAAVSLTGAGATFPGPLIEACKAGYNSATGNTFTYGLGGSGAGRTASDKETSIVNFSDTPHTAARESVIHIPVTAGPIAVMYKIGNDKPLYLSPATIAGIFGGTITKWNDPKIVADNNRSVKETIFKTDGNGKDIKDKSGKPIVLREVSRKIRYTLPNKPIKVIYRSDSSGTNGNFTAALNGIAPDVWTKAGNNSFTTTFPGNINDVANLGRIVGASGSSAVTALAAKTPYSITYAESSYAKANGLAIANVKNGAGNWQSPTSSGVSAFLGAASVSPKGIVTYNYKTTDPGAYVFGAISYALIDTKQKDAETAKAVKDLLTYLLDPKCPNTKPELEYTTITGKFRDIDLALIAKISA</sequence>
<dbReference type="InterPro" id="IPR024370">
    <property type="entry name" value="PBP_domain"/>
</dbReference>
<comment type="similarity">
    <text evidence="1">Belongs to the PstS family.</text>
</comment>
<evidence type="ECO:0000259" key="4">
    <source>
        <dbReference type="Pfam" id="PF12849"/>
    </source>
</evidence>
<dbReference type="SUPFAM" id="SSF53850">
    <property type="entry name" value="Periplasmic binding protein-like II"/>
    <property type="match status" value="1"/>
</dbReference>
<evidence type="ECO:0000256" key="2">
    <source>
        <dbReference type="ARBA" id="ARBA00022448"/>
    </source>
</evidence>
<dbReference type="EMBL" id="CAEZSJ010000021">
    <property type="protein sequence ID" value="CAB4533938.1"/>
    <property type="molecule type" value="Genomic_DNA"/>
</dbReference>
<organism evidence="5">
    <name type="scientific">freshwater metagenome</name>
    <dbReference type="NCBI Taxonomy" id="449393"/>
    <lineage>
        <taxon>unclassified sequences</taxon>
        <taxon>metagenomes</taxon>
        <taxon>ecological metagenomes</taxon>
    </lineage>
</organism>
<keyword evidence="2" id="KW-0813">Transport</keyword>
<gene>
    <name evidence="5" type="ORF">UFOPK1425_00206</name>
</gene>
<keyword evidence="3" id="KW-0592">Phosphate transport</keyword>
<dbReference type="GO" id="GO:0035435">
    <property type="term" value="P:phosphate ion transmembrane transport"/>
    <property type="evidence" value="ECO:0007669"/>
    <property type="project" value="InterPro"/>
</dbReference>
<evidence type="ECO:0000256" key="3">
    <source>
        <dbReference type="ARBA" id="ARBA00022592"/>
    </source>
</evidence>
<evidence type="ECO:0000256" key="1">
    <source>
        <dbReference type="ARBA" id="ARBA00008725"/>
    </source>
</evidence>
<protein>
    <submittedName>
        <fullName evidence="5">Unannotated protein</fullName>
    </submittedName>
</protein>
<dbReference type="GO" id="GO:0042301">
    <property type="term" value="F:phosphate ion binding"/>
    <property type="evidence" value="ECO:0007669"/>
    <property type="project" value="InterPro"/>
</dbReference>
<dbReference type="Gene3D" id="3.40.190.10">
    <property type="entry name" value="Periplasmic binding protein-like II"/>
    <property type="match status" value="2"/>
</dbReference>
<dbReference type="AlphaFoldDB" id="A0A6J6B667"/>
<dbReference type="InterPro" id="IPR050962">
    <property type="entry name" value="Phosphate-bind_PstS"/>
</dbReference>
<name>A0A6J6B667_9ZZZZ</name>
<dbReference type="PANTHER" id="PTHR42996">
    <property type="entry name" value="PHOSPHATE-BINDING PROTEIN PSTS"/>
    <property type="match status" value="1"/>
</dbReference>
<evidence type="ECO:0000313" key="5">
    <source>
        <dbReference type="EMBL" id="CAB4533938.1"/>
    </source>
</evidence>
<reference evidence="5" key="1">
    <citation type="submission" date="2020-05" db="EMBL/GenBank/DDBJ databases">
        <authorList>
            <person name="Chiriac C."/>
            <person name="Salcher M."/>
            <person name="Ghai R."/>
            <person name="Kavagutti S V."/>
        </authorList>
    </citation>
    <scope>NUCLEOTIDE SEQUENCE</scope>
</reference>
<proteinExistence type="inferred from homology"/>
<dbReference type="PANTHER" id="PTHR42996:SF1">
    <property type="entry name" value="PHOSPHATE-BINDING PROTEIN PSTS"/>
    <property type="match status" value="1"/>
</dbReference>
<dbReference type="PIRSF" id="PIRSF002756">
    <property type="entry name" value="PstS"/>
    <property type="match status" value="1"/>
</dbReference>